<evidence type="ECO:0000313" key="2">
    <source>
        <dbReference type="EMBL" id="KAK3031248.1"/>
    </source>
</evidence>
<dbReference type="SUPFAM" id="SSF55729">
    <property type="entry name" value="Acyl-CoA N-acyltransferases (Nat)"/>
    <property type="match status" value="1"/>
</dbReference>
<dbReference type="AlphaFoldDB" id="A0AA88WPF3"/>
<name>A0AA88WPF3_9ASTE</name>
<dbReference type="PANTHER" id="PTHR47876">
    <property type="entry name" value="OS08G0260000 PROTEIN"/>
    <property type="match status" value="1"/>
</dbReference>
<accession>A0AA88WPF3</accession>
<protein>
    <recommendedName>
        <fullName evidence="1">N-acetyltransferase domain-containing protein</fullName>
    </recommendedName>
</protein>
<evidence type="ECO:0000259" key="1">
    <source>
        <dbReference type="PROSITE" id="PS51186"/>
    </source>
</evidence>
<proteinExistence type="predicted"/>
<reference evidence="2" key="1">
    <citation type="submission" date="2022-12" db="EMBL/GenBank/DDBJ databases">
        <title>Draft genome assemblies for two species of Escallonia (Escalloniales).</title>
        <authorList>
            <person name="Chanderbali A."/>
            <person name="Dervinis C."/>
            <person name="Anghel I."/>
            <person name="Soltis D."/>
            <person name="Soltis P."/>
            <person name="Zapata F."/>
        </authorList>
    </citation>
    <scope>NUCLEOTIDE SEQUENCE</scope>
    <source>
        <strain evidence="2">UCBG64.0493</strain>
        <tissue evidence="2">Leaf</tissue>
    </source>
</reference>
<sequence>MAVLATPPLAISLPSITSTATSFNCRPQSTTSVPIRSTPRRSAAAASQLCTHENLTIDKSSLNVAVANSEGELWAASCLRVRSFYSFQPSFGIEDHKRYLAEHEFEALKERVAGKRVGFGRVSCINATLPASQVSGLSDDLCSACKFSDDGEDRVVVGTLDLNRCLKLPDEITGMKPKGIGADFARAYLSNVCVAKEMLRNGIGYTLVTNSKMVAEDWGVSDLYVHVAVDNEPAKNLYMKSGFVYESDEPARQARFLDRPRRILLWCGLPITY</sequence>
<dbReference type="GO" id="GO:0016747">
    <property type="term" value="F:acyltransferase activity, transferring groups other than amino-acyl groups"/>
    <property type="evidence" value="ECO:0007669"/>
    <property type="project" value="InterPro"/>
</dbReference>
<dbReference type="GO" id="GO:0009507">
    <property type="term" value="C:chloroplast"/>
    <property type="evidence" value="ECO:0007669"/>
    <property type="project" value="TreeGrafter"/>
</dbReference>
<dbReference type="Gene3D" id="3.40.630.30">
    <property type="match status" value="1"/>
</dbReference>
<dbReference type="PROSITE" id="PS51186">
    <property type="entry name" value="GNAT"/>
    <property type="match status" value="1"/>
</dbReference>
<keyword evidence="3" id="KW-1185">Reference proteome</keyword>
<feature type="domain" description="N-acetyltransferase" evidence="1">
    <location>
        <begin position="79"/>
        <end position="270"/>
    </location>
</feature>
<dbReference type="InterPro" id="IPR000182">
    <property type="entry name" value="GNAT_dom"/>
</dbReference>
<dbReference type="Proteomes" id="UP001188597">
    <property type="component" value="Unassembled WGS sequence"/>
</dbReference>
<gene>
    <name evidence="2" type="ORF">RJ639_035548</name>
</gene>
<dbReference type="FunFam" id="3.40.630.30:FF:000231">
    <property type="entry name" value="uncharacterized protein LOC106768637"/>
    <property type="match status" value="1"/>
</dbReference>
<dbReference type="PANTHER" id="PTHR47876:SF2">
    <property type="entry name" value="GCN5-RELATED N-ACETYLTRANSFERASE 7, CHLOROPLASTIC"/>
    <property type="match status" value="1"/>
</dbReference>
<comment type="caution">
    <text evidence="2">The sequence shown here is derived from an EMBL/GenBank/DDBJ whole genome shotgun (WGS) entry which is preliminary data.</text>
</comment>
<dbReference type="Pfam" id="PF00583">
    <property type="entry name" value="Acetyltransf_1"/>
    <property type="match status" value="1"/>
</dbReference>
<evidence type="ECO:0000313" key="3">
    <source>
        <dbReference type="Proteomes" id="UP001188597"/>
    </source>
</evidence>
<organism evidence="2 3">
    <name type="scientific">Escallonia herrerae</name>
    <dbReference type="NCBI Taxonomy" id="1293975"/>
    <lineage>
        <taxon>Eukaryota</taxon>
        <taxon>Viridiplantae</taxon>
        <taxon>Streptophyta</taxon>
        <taxon>Embryophyta</taxon>
        <taxon>Tracheophyta</taxon>
        <taxon>Spermatophyta</taxon>
        <taxon>Magnoliopsida</taxon>
        <taxon>eudicotyledons</taxon>
        <taxon>Gunneridae</taxon>
        <taxon>Pentapetalae</taxon>
        <taxon>asterids</taxon>
        <taxon>campanulids</taxon>
        <taxon>Escalloniales</taxon>
        <taxon>Escalloniaceae</taxon>
        <taxon>Escallonia</taxon>
    </lineage>
</organism>
<dbReference type="InterPro" id="IPR016181">
    <property type="entry name" value="Acyl_CoA_acyltransferase"/>
</dbReference>
<dbReference type="EMBL" id="JAVXUP010000313">
    <property type="protein sequence ID" value="KAK3031248.1"/>
    <property type="molecule type" value="Genomic_DNA"/>
</dbReference>